<dbReference type="Proteomes" id="UP000593802">
    <property type="component" value="Chromosome"/>
</dbReference>
<keyword evidence="2" id="KW-0436">Ligase</keyword>
<feature type="domain" description="AMP-binding enzyme C-terminal" evidence="6">
    <location>
        <begin position="541"/>
        <end position="616"/>
    </location>
</feature>
<evidence type="ECO:0000256" key="3">
    <source>
        <dbReference type="ARBA" id="ARBA00022741"/>
    </source>
</evidence>
<evidence type="ECO:0000313" key="9">
    <source>
        <dbReference type="Proteomes" id="UP000593802"/>
    </source>
</evidence>
<gene>
    <name evidence="8" type="ORF">skT53_04880</name>
</gene>
<dbReference type="InterPro" id="IPR025110">
    <property type="entry name" value="AMP-bd_C"/>
</dbReference>
<dbReference type="InterPro" id="IPR032387">
    <property type="entry name" value="ACAS_N"/>
</dbReference>
<dbReference type="PANTHER" id="PTHR42921">
    <property type="entry name" value="ACETOACETYL-COA SYNTHETASE"/>
    <property type="match status" value="1"/>
</dbReference>
<dbReference type="InterPro" id="IPR020845">
    <property type="entry name" value="AMP-binding_CS"/>
</dbReference>
<evidence type="ECO:0000256" key="2">
    <source>
        <dbReference type="ARBA" id="ARBA00022598"/>
    </source>
</evidence>
<name>A0A7I8D5T0_9BACL</name>
<proteinExistence type="inferred from homology"/>
<reference evidence="8 9" key="1">
    <citation type="submission" date="2020-08" db="EMBL/GenBank/DDBJ databases">
        <title>Complete Genome Sequence of Effusibacillus dendaii Strain skT53, Isolated from Farmland soil.</title>
        <authorList>
            <person name="Konishi T."/>
            <person name="Kawasaki H."/>
        </authorList>
    </citation>
    <scope>NUCLEOTIDE SEQUENCE [LARGE SCALE GENOMIC DNA]</scope>
    <source>
        <strain evidence="9">skT53</strain>
    </source>
</reference>
<keyword evidence="3" id="KW-0547">Nucleotide-binding</keyword>
<dbReference type="InterPro" id="IPR042099">
    <property type="entry name" value="ANL_N_sf"/>
</dbReference>
<dbReference type="EMBL" id="AP023366">
    <property type="protein sequence ID" value="BCJ85503.1"/>
    <property type="molecule type" value="Genomic_DNA"/>
</dbReference>
<dbReference type="GO" id="GO:0030729">
    <property type="term" value="F:acetoacetate-CoA ligase activity"/>
    <property type="evidence" value="ECO:0007669"/>
    <property type="project" value="InterPro"/>
</dbReference>
<evidence type="ECO:0000259" key="6">
    <source>
        <dbReference type="Pfam" id="PF13193"/>
    </source>
</evidence>
<dbReference type="Gene3D" id="3.30.300.30">
    <property type="match status" value="1"/>
</dbReference>
<dbReference type="InterPro" id="IPR000873">
    <property type="entry name" value="AMP-dep_synth/lig_dom"/>
</dbReference>
<evidence type="ECO:0000256" key="4">
    <source>
        <dbReference type="ARBA" id="ARBA00022840"/>
    </source>
</evidence>
<dbReference type="Pfam" id="PF13193">
    <property type="entry name" value="AMP-binding_C"/>
    <property type="match status" value="1"/>
</dbReference>
<feature type="domain" description="Acetyl-coenzyme A synthetase N-terminal" evidence="7">
    <location>
        <begin position="41"/>
        <end position="96"/>
    </location>
</feature>
<dbReference type="PROSITE" id="PS00455">
    <property type="entry name" value="AMP_BINDING"/>
    <property type="match status" value="1"/>
</dbReference>
<dbReference type="PANTHER" id="PTHR42921:SF1">
    <property type="entry name" value="ACETOACETYL-COA SYNTHETASE"/>
    <property type="match status" value="1"/>
</dbReference>
<dbReference type="GO" id="GO:0005524">
    <property type="term" value="F:ATP binding"/>
    <property type="evidence" value="ECO:0007669"/>
    <property type="project" value="UniProtKB-KW"/>
</dbReference>
<dbReference type="KEGG" id="eff:skT53_04880"/>
<dbReference type="SUPFAM" id="SSF56801">
    <property type="entry name" value="Acetyl-CoA synthetase-like"/>
    <property type="match status" value="1"/>
</dbReference>
<dbReference type="GO" id="GO:0006629">
    <property type="term" value="P:lipid metabolic process"/>
    <property type="evidence" value="ECO:0007669"/>
    <property type="project" value="InterPro"/>
</dbReference>
<sequence length="658" mass="73892">MTILTEGTVLWQPSEDRVNESGVQKFINWLAQNKGLIFTDYHSLWNWSVDSLEDFWESVWEYLNIRSSTAYPAVLEKRVMPGAKWFTGARLNYAEHVFRNVRDTQPAVLFQSEHVPLTEISWAELEQKTASIAKTLREYGVKPGDRVVGYIPNIPQAIIAFLACASIGAIWSSCSPDFGTPSVVDRFKQIEPKVLFAVDGYRYNGKSFDRKSVVAELQESLPSLQKTIFVPYLHEHSNTDGLENAVLFPDLLEEKAELAYEQLPFDHPLWILYSSGTTGIPKAIVHPQGGIILQHLTTFCIQNALTPEDRFFWFTTTGWMMWNYLVSTLLVGATVVQYDGSPAYPGSHVLWELAEKSGITFMGISPAFISICMKSGIRPGDQYDLSKLKGIGVTGAPLTSDGFHWTYQHVKKDLWLNSTSGGTDVCTAFVGGTPSLPVRAGEIQCRVLGVKAEAFDDNGNSVVDEVGELVITLPMPTMPVYFWNDPDGTRYRESYFDMYPGYWRHGDWIKIKSGGGCVIYGRSDSTINRQGVRMGTSEIYQAVEGVDEVIDSLVVDLEHLGRQSFLPCFVVLKEGVSLTEELKKTIKDRVRQFVSPRHVPDEIYQVSQIPRTLNGKKMEVPIRKILLGFPIEKAVNPDSMGNPESLPFFIELARTLNH</sequence>
<dbReference type="Gene3D" id="3.40.50.12780">
    <property type="entry name" value="N-terminal domain of ligase-like"/>
    <property type="match status" value="1"/>
</dbReference>
<dbReference type="CDD" id="cd05943">
    <property type="entry name" value="AACS"/>
    <property type="match status" value="1"/>
</dbReference>
<evidence type="ECO:0000259" key="5">
    <source>
        <dbReference type="Pfam" id="PF00501"/>
    </source>
</evidence>
<dbReference type="NCBIfam" id="TIGR01217">
    <property type="entry name" value="ac_ac_CoA_syn"/>
    <property type="match status" value="1"/>
</dbReference>
<dbReference type="InterPro" id="IPR045851">
    <property type="entry name" value="AMP-bd_C_sf"/>
</dbReference>
<organism evidence="8 9">
    <name type="scientific">Effusibacillus dendaii</name>
    <dbReference type="NCBI Taxonomy" id="2743772"/>
    <lineage>
        <taxon>Bacteria</taxon>
        <taxon>Bacillati</taxon>
        <taxon>Bacillota</taxon>
        <taxon>Bacilli</taxon>
        <taxon>Bacillales</taxon>
        <taxon>Alicyclobacillaceae</taxon>
        <taxon>Effusibacillus</taxon>
    </lineage>
</organism>
<evidence type="ECO:0000259" key="7">
    <source>
        <dbReference type="Pfam" id="PF16177"/>
    </source>
</evidence>
<dbReference type="AlphaFoldDB" id="A0A7I8D5T0"/>
<feature type="domain" description="AMP-dependent synthetase/ligase" evidence="5">
    <location>
        <begin position="117"/>
        <end position="475"/>
    </location>
</feature>
<dbReference type="InterPro" id="IPR005914">
    <property type="entry name" value="Acac_CoA_synth"/>
</dbReference>
<dbReference type="RefSeq" id="WP_200759623.1">
    <property type="nucleotide sequence ID" value="NZ_AP023366.1"/>
</dbReference>
<protein>
    <submittedName>
        <fullName evidence="8">Acetoacetyl-CoA synthetase</fullName>
    </submittedName>
</protein>
<keyword evidence="4" id="KW-0067">ATP-binding</keyword>
<dbReference type="Pfam" id="PF00501">
    <property type="entry name" value="AMP-binding"/>
    <property type="match status" value="1"/>
</dbReference>
<evidence type="ECO:0000313" key="8">
    <source>
        <dbReference type="EMBL" id="BCJ85503.1"/>
    </source>
</evidence>
<keyword evidence="9" id="KW-1185">Reference proteome</keyword>
<evidence type="ECO:0000256" key="1">
    <source>
        <dbReference type="ARBA" id="ARBA00006432"/>
    </source>
</evidence>
<dbReference type="Pfam" id="PF16177">
    <property type="entry name" value="ACAS_N"/>
    <property type="match status" value="1"/>
</dbReference>
<dbReference type="NCBIfam" id="NF002937">
    <property type="entry name" value="PRK03584.1"/>
    <property type="match status" value="1"/>
</dbReference>
<comment type="similarity">
    <text evidence="1">Belongs to the ATP-dependent AMP-binding enzyme family.</text>
</comment>
<accession>A0A7I8D5T0</accession>